<keyword evidence="12" id="KW-1185">Reference proteome</keyword>
<dbReference type="PANTHER" id="PTHR43772">
    <property type="entry name" value="ENDO-1,4-BETA-XYLANASE"/>
    <property type="match status" value="1"/>
</dbReference>
<gene>
    <name evidence="11" type="ORF">MUN88_08705</name>
</gene>
<dbReference type="Pfam" id="PF01483">
    <property type="entry name" value="P_proprotein"/>
    <property type="match status" value="1"/>
</dbReference>
<dbReference type="InterPro" id="IPR006710">
    <property type="entry name" value="Glyco_hydro_43"/>
</dbReference>
<organism evidence="11 12">
    <name type="scientific">Gracilibacillus caseinilyticus</name>
    <dbReference type="NCBI Taxonomy" id="2932256"/>
    <lineage>
        <taxon>Bacteria</taxon>
        <taxon>Bacillati</taxon>
        <taxon>Bacillota</taxon>
        <taxon>Bacilli</taxon>
        <taxon>Bacillales</taxon>
        <taxon>Bacillaceae</taxon>
        <taxon>Gracilibacillus</taxon>
    </lineage>
</organism>
<evidence type="ECO:0000256" key="9">
    <source>
        <dbReference type="SAM" id="SignalP"/>
    </source>
</evidence>
<keyword evidence="6" id="KW-0326">Glycosidase</keyword>
<keyword evidence="3" id="KW-0645">Protease</keyword>
<sequence>MYKKIIVMMAFFLTVSIGTAISVQADNPVIKDEFSADPAAISHNGKAYLYTGHDEAAVDGNFFVLKEWSIYSSTDLNNWKREGALPRTAFSWAKNDSAWASQVIERNGKFYWYVTVFNGDADDPGYSIGVAQSDDPVSGWEDARNEPLVSASMTEDPASMGAEPWDDIDPTVFIDEDGQAYLYWGNTHLYYAKLKENMIELEGDIHRLDIQNIPGTFTEAPWLHEHNGIYYLSFAMNYPEELAYATSDSPEGPWEYQGLLMDTLPGSATSHPAILDFQGQSYFIYHTAALPTGGEYRRSVSIEKLHYNPDGTIRKMIPTASGFDENSYAIQSFDQSRFVRHLDNGLRADPVEGDTYDFKWHVVAGLAEETEGSVSFQSENNPGNYLVRDGTSLTLAKDDGTDSFAERATFIQEEGLADSSWSSYKTLHDELYMTKTSSNVLSLQAENAISDPSNATFRIQNADAKEVSVSQDSLAIIAGSTAEISAQVLPKVALNDKIAVHVENQNIVEVGSTDQQSDKTDITLKGKQAGMTTVTLSSLDGNHQTVITVEVQQIEEDSFGLEDVSISANSTTKDVEVSGSISHSSRGDVTIKVVDPEGEVDFLDQVSSTDDGRFAINFMLNSQTAGKYLVSLGINENDPYQTSFTLSNPDSTEGGSNDNQNEQDETENETNKNDTNNDTSGKGNAEQETNHETEENHDLPDTATNLFQLLMIGGLLIVTGLMFVVVHIRKENTE</sequence>
<dbReference type="Proteomes" id="UP000831782">
    <property type="component" value="Chromosome"/>
</dbReference>
<dbReference type="InterPro" id="IPR036195">
    <property type="entry name" value="AbfB_ABD_sf"/>
</dbReference>
<dbReference type="Pfam" id="PF02368">
    <property type="entry name" value="Big_2"/>
    <property type="match status" value="1"/>
</dbReference>
<evidence type="ECO:0000313" key="12">
    <source>
        <dbReference type="Proteomes" id="UP000831782"/>
    </source>
</evidence>
<evidence type="ECO:0000313" key="11">
    <source>
        <dbReference type="EMBL" id="UOQ50121.1"/>
    </source>
</evidence>
<keyword evidence="2" id="KW-0624">Polysaccharide degradation</keyword>
<feature type="transmembrane region" description="Helical" evidence="8">
    <location>
        <begin position="706"/>
        <end position="728"/>
    </location>
</feature>
<reference evidence="11 12" key="1">
    <citation type="submission" date="2022-04" db="EMBL/GenBank/DDBJ databases">
        <title>Gracilibacillus sp. isolated from saltern.</title>
        <authorList>
            <person name="Won M."/>
            <person name="Lee C.-M."/>
            <person name="Woen H.-Y."/>
            <person name="Kwon S.-W."/>
        </authorList>
    </citation>
    <scope>NUCLEOTIDE SEQUENCE [LARGE SCALE GENOMIC DNA]</scope>
    <source>
        <strain evidence="11 12">SSWR10-1</strain>
    </source>
</reference>
<keyword evidence="8" id="KW-0812">Transmembrane</keyword>
<dbReference type="RefSeq" id="WP_244723384.1">
    <property type="nucleotide sequence ID" value="NZ_CP095072.1"/>
</dbReference>
<dbReference type="CDD" id="cd23265">
    <property type="entry name" value="beta-trefoil_ABD_ABFB-like"/>
    <property type="match status" value="1"/>
</dbReference>
<dbReference type="InterPro" id="IPR007934">
    <property type="entry name" value="AbfB_ABD"/>
</dbReference>
<accession>A0ABY4F0D2</accession>
<name>A0ABY4F0D2_9BACI</name>
<dbReference type="InterPro" id="IPR023296">
    <property type="entry name" value="Glyco_hydro_beta-prop_sf"/>
</dbReference>
<dbReference type="Gene3D" id="2.60.40.1080">
    <property type="match status" value="1"/>
</dbReference>
<protein>
    <submittedName>
        <fullName evidence="11">Family 43 glycosylhydrolase</fullName>
    </submittedName>
</protein>
<dbReference type="InterPro" id="IPR002884">
    <property type="entry name" value="P_dom"/>
</dbReference>
<dbReference type="SMART" id="SM00635">
    <property type="entry name" value="BID_2"/>
    <property type="match status" value="1"/>
</dbReference>
<evidence type="ECO:0000256" key="6">
    <source>
        <dbReference type="ARBA" id="ARBA00023295"/>
    </source>
</evidence>
<keyword evidence="4" id="KW-0378">Hydrolase</keyword>
<feature type="domain" description="BIG2" evidence="10">
    <location>
        <begin position="463"/>
        <end position="548"/>
    </location>
</feature>
<keyword evidence="9" id="KW-0732">Signal</keyword>
<keyword evidence="5" id="KW-0119">Carbohydrate metabolism</keyword>
<evidence type="ECO:0000256" key="2">
    <source>
        <dbReference type="ARBA" id="ARBA00022651"/>
    </source>
</evidence>
<dbReference type="EMBL" id="CP095072">
    <property type="protein sequence ID" value="UOQ50121.1"/>
    <property type="molecule type" value="Genomic_DNA"/>
</dbReference>
<keyword evidence="8" id="KW-1133">Transmembrane helix</keyword>
<evidence type="ECO:0000256" key="4">
    <source>
        <dbReference type="ARBA" id="ARBA00022801"/>
    </source>
</evidence>
<evidence type="ECO:0000256" key="3">
    <source>
        <dbReference type="ARBA" id="ARBA00022670"/>
    </source>
</evidence>
<dbReference type="SUPFAM" id="SSF110221">
    <property type="entry name" value="AbfB domain"/>
    <property type="match status" value="1"/>
</dbReference>
<feature type="signal peptide" evidence="9">
    <location>
        <begin position="1"/>
        <end position="25"/>
    </location>
</feature>
<dbReference type="Gene3D" id="2.80.10.50">
    <property type="match status" value="1"/>
</dbReference>
<evidence type="ECO:0000259" key="10">
    <source>
        <dbReference type="SMART" id="SM00635"/>
    </source>
</evidence>
<keyword evidence="2" id="KW-0858">Xylan degradation</keyword>
<dbReference type="Pfam" id="PF04616">
    <property type="entry name" value="Glyco_hydro_43"/>
    <property type="match status" value="1"/>
</dbReference>
<evidence type="ECO:0000256" key="7">
    <source>
        <dbReference type="SAM" id="MobiDB-lite"/>
    </source>
</evidence>
<evidence type="ECO:0000256" key="8">
    <source>
        <dbReference type="SAM" id="Phobius"/>
    </source>
</evidence>
<dbReference type="CDD" id="cd18618">
    <property type="entry name" value="GH43_Xsa43E-like"/>
    <property type="match status" value="1"/>
</dbReference>
<evidence type="ECO:0000256" key="5">
    <source>
        <dbReference type="ARBA" id="ARBA00023277"/>
    </source>
</evidence>
<keyword evidence="8" id="KW-0472">Membrane</keyword>
<dbReference type="SUPFAM" id="SSF75005">
    <property type="entry name" value="Arabinanase/levansucrase/invertase"/>
    <property type="match status" value="1"/>
</dbReference>
<feature type="compositionally biased region" description="Basic and acidic residues" evidence="7">
    <location>
        <begin position="688"/>
        <end position="698"/>
    </location>
</feature>
<feature type="chain" id="PRO_5045070973" evidence="9">
    <location>
        <begin position="26"/>
        <end position="734"/>
    </location>
</feature>
<dbReference type="Pfam" id="PF05270">
    <property type="entry name" value="AbfB"/>
    <property type="match status" value="1"/>
</dbReference>
<feature type="region of interest" description="Disordered" evidence="7">
    <location>
        <begin position="640"/>
        <end position="698"/>
    </location>
</feature>
<comment type="similarity">
    <text evidence="1">Belongs to the glycosyl hydrolase 43 family.</text>
</comment>
<dbReference type="InterPro" id="IPR003343">
    <property type="entry name" value="Big_2"/>
</dbReference>
<proteinExistence type="inferred from homology"/>
<dbReference type="InterPro" id="IPR052176">
    <property type="entry name" value="Glycosyl_Hydrlase_43_Enz"/>
</dbReference>
<dbReference type="Gene3D" id="2.115.10.20">
    <property type="entry name" value="Glycosyl hydrolase domain, family 43"/>
    <property type="match status" value="1"/>
</dbReference>
<dbReference type="PANTHER" id="PTHR43772:SF2">
    <property type="entry name" value="PUTATIVE (AFU_ORTHOLOGUE AFUA_2G04480)-RELATED"/>
    <property type="match status" value="1"/>
</dbReference>
<evidence type="ECO:0000256" key="1">
    <source>
        <dbReference type="ARBA" id="ARBA00009865"/>
    </source>
</evidence>
<feature type="compositionally biased region" description="Polar residues" evidence="7">
    <location>
        <begin position="640"/>
        <end position="656"/>
    </location>
</feature>